<proteinExistence type="predicted"/>
<comment type="caution">
    <text evidence="1">The sequence shown here is derived from an EMBL/GenBank/DDBJ whole genome shotgun (WGS) entry which is preliminary data.</text>
</comment>
<dbReference type="GeneID" id="64256202"/>
<dbReference type="RefSeq" id="WP_043539447.1">
    <property type="nucleotide sequence ID" value="NZ_CP066049.1"/>
</dbReference>
<protein>
    <submittedName>
        <fullName evidence="1">Uncharacterized protein</fullName>
    </submittedName>
</protein>
<sequence length="109" mass="11552">MEPETEIALVASETTGVVGGEEPAQQFAVGSVIWLGHGTDIALPIEAGNSTVSRETVVGLRGGNDYCDSDCRLGIELSMGTMILKQASSRCDSMTVDRSVTKRHIEDVP</sequence>
<dbReference type="EMBL" id="MSRR01000023">
    <property type="protein sequence ID" value="OMG34048.1"/>
    <property type="molecule type" value="Genomic_DNA"/>
</dbReference>
<reference evidence="1 2" key="1">
    <citation type="submission" date="2016-12" db="EMBL/GenBank/DDBJ databases">
        <title>Genomic comparison of strains in the 'Actinomyces naeslundii' group.</title>
        <authorList>
            <person name="Mughal S.R."/>
            <person name="Do T."/>
            <person name="Gilbert S.C."/>
            <person name="Witherden E.A."/>
            <person name="Didelot X."/>
            <person name="Beighton D."/>
        </authorList>
    </citation>
    <scope>NUCLEOTIDE SEQUENCE [LARGE SCALE GENOMIC DNA]</scope>
    <source>
        <strain evidence="1 2">NCTC 10301</strain>
    </source>
</reference>
<organism evidence="1 2">
    <name type="scientific">Actinomyces naeslundii</name>
    <dbReference type="NCBI Taxonomy" id="1655"/>
    <lineage>
        <taxon>Bacteria</taxon>
        <taxon>Bacillati</taxon>
        <taxon>Actinomycetota</taxon>
        <taxon>Actinomycetes</taxon>
        <taxon>Actinomycetales</taxon>
        <taxon>Actinomycetaceae</taxon>
        <taxon>Actinomyces</taxon>
    </lineage>
</organism>
<dbReference type="AlphaFoldDB" id="A0A854E9G8"/>
<gene>
    <name evidence="1" type="ORF">BKH33_10240</name>
</gene>
<evidence type="ECO:0000313" key="1">
    <source>
        <dbReference type="EMBL" id="OMG34048.1"/>
    </source>
</evidence>
<dbReference type="Proteomes" id="UP000187035">
    <property type="component" value="Unassembled WGS sequence"/>
</dbReference>
<accession>A0A854E9G8</accession>
<evidence type="ECO:0000313" key="2">
    <source>
        <dbReference type="Proteomes" id="UP000187035"/>
    </source>
</evidence>
<name>A0A854E9G8_ACTNA</name>